<evidence type="ECO:0000256" key="1">
    <source>
        <dbReference type="SAM" id="Phobius"/>
    </source>
</evidence>
<keyword evidence="1" id="KW-1133">Transmembrane helix</keyword>
<proteinExistence type="predicted"/>
<organism evidence="2 3">
    <name type="scientific">Erwinia phage vB_EamM_Simmy50</name>
    <dbReference type="NCBI Taxonomy" id="1815988"/>
    <lineage>
        <taxon>Viruses</taxon>
        <taxon>Duplodnaviria</taxon>
        <taxon>Heunggongvirae</taxon>
        <taxon>Uroviricota</taxon>
        <taxon>Caudoviricetes</taxon>
        <taxon>Chimalliviridae</taxon>
        <taxon>Agricanvirus</taxon>
        <taxon>Agricanvirus simmy50</taxon>
    </lineage>
</organism>
<accession>A0A173GDA9</accession>
<evidence type="ECO:0000313" key="2">
    <source>
        <dbReference type="EMBL" id="ANH51642.1"/>
    </source>
</evidence>
<evidence type="ECO:0000313" key="3">
    <source>
        <dbReference type="Proteomes" id="UP000222975"/>
    </source>
</evidence>
<gene>
    <name evidence="2" type="ORF">SIMMY50_180</name>
</gene>
<name>A0A173GDA9_9CAUD</name>
<keyword evidence="1" id="KW-0472">Membrane</keyword>
<keyword evidence="3" id="KW-1185">Reference proteome</keyword>
<keyword evidence="1" id="KW-0812">Transmembrane</keyword>
<reference evidence="3" key="1">
    <citation type="submission" date="2016-03" db="EMBL/GenBank/DDBJ databases">
        <authorList>
            <person name="Sharma R."/>
            <person name="Simister A.R."/>
            <person name="Berg J.A."/>
            <person name="Jensen G.L."/>
            <person name="Keele B.R."/>
            <person name="Ward M.E.H."/>
            <person name="Breakwell D.P."/>
            <person name="Hope S."/>
            <person name="Grose J.H."/>
        </authorList>
    </citation>
    <scope>NUCLEOTIDE SEQUENCE [LARGE SCALE GENOMIC DNA]</scope>
</reference>
<sequence length="146" mass="17247">MSVAGSILAWINNQIDRFADSQEAQVWTAIIVLFFLCLLVSELRTVRQTEKFENGLRLLIGKYNLYSPEDVESLNQRGYDLFELYVESLTECNIPVYDREREEEEFMKGFFHGYVIGRRVMAKVHPDPRVVECFEKKFYKYLGDIR</sequence>
<feature type="transmembrane region" description="Helical" evidence="1">
    <location>
        <begin position="24"/>
        <end position="41"/>
    </location>
</feature>
<dbReference type="Proteomes" id="UP000222975">
    <property type="component" value="Segment"/>
</dbReference>
<protein>
    <submittedName>
        <fullName evidence="2">Uncharacterized protein</fullName>
    </submittedName>
</protein>
<dbReference type="EMBL" id="KU886223">
    <property type="protein sequence ID" value="ANH51642.1"/>
    <property type="molecule type" value="Genomic_DNA"/>
</dbReference>